<reference evidence="1 2" key="1">
    <citation type="submission" date="2018-05" db="EMBL/GenBank/DDBJ databases">
        <title>Streptomyces venezuelae.</title>
        <authorList>
            <person name="Kim W."/>
            <person name="Lee N."/>
            <person name="Cho B.-K."/>
        </authorList>
    </citation>
    <scope>NUCLEOTIDE SEQUENCE [LARGE SCALE GENOMIC DNA]</scope>
    <source>
        <strain evidence="1 2">ATCC 14584</strain>
    </source>
</reference>
<protein>
    <submittedName>
        <fullName evidence="1">Uncharacterized protein</fullName>
    </submittedName>
</protein>
<dbReference type="RefSeq" id="WP_150221049.1">
    <property type="nucleotide sequence ID" value="NZ_JBHWXN010000003.1"/>
</dbReference>
<accession>A0A5P2C941</accession>
<evidence type="ECO:0000313" key="1">
    <source>
        <dbReference type="EMBL" id="QES38887.1"/>
    </source>
</evidence>
<dbReference type="OrthoDB" id="156718at2"/>
<dbReference type="Proteomes" id="UP000322927">
    <property type="component" value="Chromosome"/>
</dbReference>
<name>A0A5P2C941_STRVZ</name>
<evidence type="ECO:0000313" key="2">
    <source>
        <dbReference type="Proteomes" id="UP000322927"/>
    </source>
</evidence>
<proteinExistence type="predicted"/>
<gene>
    <name evidence="1" type="ORF">DEJ48_08005</name>
</gene>
<dbReference type="EMBL" id="CP029192">
    <property type="protein sequence ID" value="QES38887.1"/>
    <property type="molecule type" value="Genomic_DNA"/>
</dbReference>
<sequence>MYDLNVGLHRWAARVVAYGTLLTDVYPPFRLDQGEREPVADEPLP</sequence>
<dbReference type="AlphaFoldDB" id="A0A5P2C941"/>
<organism evidence="1 2">
    <name type="scientific">Streptomyces venezuelae</name>
    <dbReference type="NCBI Taxonomy" id="54571"/>
    <lineage>
        <taxon>Bacteria</taxon>
        <taxon>Bacillati</taxon>
        <taxon>Actinomycetota</taxon>
        <taxon>Actinomycetes</taxon>
        <taxon>Kitasatosporales</taxon>
        <taxon>Streptomycetaceae</taxon>
        <taxon>Streptomyces</taxon>
    </lineage>
</organism>